<feature type="signal peptide" evidence="1">
    <location>
        <begin position="1"/>
        <end position="22"/>
    </location>
</feature>
<dbReference type="EMBL" id="FNEM01000024">
    <property type="protein sequence ID" value="SDK27528.1"/>
    <property type="molecule type" value="Genomic_DNA"/>
</dbReference>
<evidence type="ECO:0008006" key="4">
    <source>
        <dbReference type="Google" id="ProtNLM"/>
    </source>
</evidence>
<name>A0A1G9AJS4_9GAMM</name>
<dbReference type="Proteomes" id="UP000199527">
    <property type="component" value="Unassembled WGS sequence"/>
</dbReference>
<dbReference type="SUPFAM" id="SSF56935">
    <property type="entry name" value="Porins"/>
    <property type="match status" value="1"/>
</dbReference>
<keyword evidence="3" id="KW-1185">Reference proteome</keyword>
<evidence type="ECO:0000256" key="1">
    <source>
        <dbReference type="SAM" id="SignalP"/>
    </source>
</evidence>
<evidence type="ECO:0000313" key="2">
    <source>
        <dbReference type="EMBL" id="SDK27528.1"/>
    </source>
</evidence>
<accession>A0A1G9AJS4</accession>
<keyword evidence="1" id="KW-0732">Signal</keyword>
<organism evidence="2 3">
    <name type="scientific">Ferrimonas sediminum</name>
    <dbReference type="NCBI Taxonomy" id="718193"/>
    <lineage>
        <taxon>Bacteria</taxon>
        <taxon>Pseudomonadati</taxon>
        <taxon>Pseudomonadota</taxon>
        <taxon>Gammaproteobacteria</taxon>
        <taxon>Alteromonadales</taxon>
        <taxon>Ferrimonadaceae</taxon>
        <taxon>Ferrimonas</taxon>
    </lineage>
</organism>
<protein>
    <recommendedName>
        <fullName evidence="4">MetA-pathway of phenol degradation</fullName>
    </recommendedName>
</protein>
<proteinExistence type="predicted"/>
<gene>
    <name evidence="2" type="ORF">SAMN04488540_1242</name>
</gene>
<sequence>MRATFRYLTALAVLTGLPAAHAEQPLATTVDQQLTPAHWSRLPLLGEQARARGHELPSPIGVSLFFNQINADYIAKDDFSVQVDGGLLGGCTLKGCEPDGNFNSYYIPAEDVSINGDDRSVQLKIDAWILPFWNVYALFGHTEGSKDIRAKLDNVEGLPNVPDGIVLPIPIDYTATNYGLGTVLAGQVDLVEGWHPFVVMGVGALVKAKTNTTDSIIKTRIASLRLGQRYDVGSNKLAWFLAYNHQNVNQRVTGSYNFSGVPQLAPIMEEVRFDLDLAKEETENLAISLNYDFGRGNNWSLYAEYGFLNWQHLIIGIGRRF</sequence>
<evidence type="ECO:0000313" key="3">
    <source>
        <dbReference type="Proteomes" id="UP000199527"/>
    </source>
</evidence>
<feature type="chain" id="PRO_5011586299" description="MetA-pathway of phenol degradation" evidence="1">
    <location>
        <begin position="23"/>
        <end position="321"/>
    </location>
</feature>
<dbReference type="AlphaFoldDB" id="A0A1G9AJS4"/>
<reference evidence="3" key="1">
    <citation type="submission" date="2016-10" db="EMBL/GenBank/DDBJ databases">
        <authorList>
            <person name="Varghese N."/>
            <person name="Submissions S."/>
        </authorList>
    </citation>
    <scope>NUCLEOTIDE SEQUENCE [LARGE SCALE GENOMIC DNA]</scope>
    <source>
        <strain evidence="3">DSM 23317</strain>
    </source>
</reference>
<dbReference type="RefSeq" id="WP_090368136.1">
    <property type="nucleotide sequence ID" value="NZ_FNEM01000024.1"/>
</dbReference>